<evidence type="ECO:0000313" key="1">
    <source>
        <dbReference type="EMBL" id="CUP72013.1"/>
    </source>
</evidence>
<dbReference type="Gene3D" id="3.40.50.300">
    <property type="entry name" value="P-loop containing nucleotide triphosphate hydrolases"/>
    <property type="match status" value="1"/>
</dbReference>
<gene>
    <name evidence="1" type="ORF">ERS852526_01812</name>
</gene>
<accession>A0A174QFM0</accession>
<reference evidence="1 2" key="1">
    <citation type="submission" date="2015-09" db="EMBL/GenBank/DDBJ databases">
        <authorList>
            <consortium name="Pathogen Informatics"/>
        </authorList>
    </citation>
    <scope>NUCLEOTIDE SEQUENCE [LARGE SCALE GENOMIC DNA]</scope>
    <source>
        <strain evidence="1 2">2789STDY5834914</strain>
    </source>
</reference>
<dbReference type="Proteomes" id="UP000095485">
    <property type="component" value="Unassembled WGS sequence"/>
</dbReference>
<dbReference type="STRING" id="88431.ERS852423_01458"/>
<dbReference type="EMBL" id="CZAY01000012">
    <property type="protein sequence ID" value="CUP72013.1"/>
    <property type="molecule type" value="Genomic_DNA"/>
</dbReference>
<organism evidence="1 2">
    <name type="scientific">Dorea longicatena</name>
    <dbReference type="NCBI Taxonomy" id="88431"/>
    <lineage>
        <taxon>Bacteria</taxon>
        <taxon>Bacillati</taxon>
        <taxon>Bacillota</taxon>
        <taxon>Clostridia</taxon>
        <taxon>Lachnospirales</taxon>
        <taxon>Lachnospiraceae</taxon>
        <taxon>Dorea</taxon>
    </lineage>
</organism>
<dbReference type="InterPro" id="IPR027417">
    <property type="entry name" value="P-loop_NTPase"/>
</dbReference>
<evidence type="ECO:0000313" key="2">
    <source>
        <dbReference type="Proteomes" id="UP000095485"/>
    </source>
</evidence>
<protein>
    <submittedName>
        <fullName evidence="1">Flp pilus assembly protein, ATPase CpaF</fullName>
    </submittedName>
</protein>
<proteinExistence type="predicted"/>
<dbReference type="AlphaFoldDB" id="A0A174QFM0"/>
<sequence length="114" mass="13386">MLSRLETMVLMGMDLPLPAIQRQIASGLDIIVHLGRLRDKTRKVLEVTEVLGYWEEEIHLQTLYCFEEAYKEAVNVTEDEEKRKIRMERKVSGDWKKIAELCHREKLMAAGYHI</sequence>
<name>A0A174QFM0_9FIRM</name>